<gene>
    <name evidence="3" type="ORF">GUY60_13430</name>
</gene>
<dbReference type="EMBL" id="JAAAHS010000082">
    <property type="protein sequence ID" value="NBE52409.1"/>
    <property type="molecule type" value="Genomic_DNA"/>
</dbReference>
<evidence type="ECO:0000313" key="4">
    <source>
        <dbReference type="Proteomes" id="UP000598297"/>
    </source>
</evidence>
<dbReference type="AlphaFoldDB" id="A0A964UNB7"/>
<dbReference type="InterPro" id="IPR023294">
    <property type="entry name" value="Tachylectin2"/>
</dbReference>
<protein>
    <recommendedName>
        <fullName evidence="2">Tachylectin 2 domain-containing protein</fullName>
    </recommendedName>
</protein>
<dbReference type="InterPro" id="IPR036813">
    <property type="entry name" value="Tachylectin2_sf"/>
</dbReference>
<feature type="domain" description="Tachylectin 2" evidence="2">
    <location>
        <begin position="40"/>
        <end position="272"/>
    </location>
</feature>
<dbReference type="Pfam" id="PF14517">
    <property type="entry name" value="Tachylectin"/>
    <property type="match status" value="1"/>
</dbReference>
<sequence>MSRSAWSVLAALLIPLIAPSTPAHADTICTAPSVSNYHVDDGGQLRRWTYSAPLTGDATWQQSSIDSSWNATKTISGGDGVIFTISPSGALRWYKDNNYNGVGGASWHVNSGATIGTGWSDFTTVVGGGDGVIYAVGADGKLYWYRYLGTAGEISWANGGASRLLGTGWGGFPRIAASGNGVLYAVNATGQLRWYRHLNPSGGTATWANGGVGITIGTGWGGSTHLVSFGAGVLLSRTSTGTVAWYRHLDPLTGTNVWANSGVGLPQGTGWNGNDFVADVTGCRAT</sequence>
<proteinExistence type="predicted"/>
<evidence type="ECO:0000259" key="2">
    <source>
        <dbReference type="Pfam" id="PF14517"/>
    </source>
</evidence>
<comment type="caution">
    <text evidence="3">The sequence shown here is derived from an EMBL/GenBank/DDBJ whole genome shotgun (WGS) entry which is preliminary data.</text>
</comment>
<accession>A0A964UNB7</accession>
<dbReference type="RefSeq" id="WP_161697314.1">
    <property type="nucleotide sequence ID" value="NZ_JAAAHS010000082.1"/>
</dbReference>
<feature type="signal peptide" evidence="1">
    <location>
        <begin position="1"/>
        <end position="25"/>
    </location>
</feature>
<dbReference type="Gene3D" id="2.115.10.10">
    <property type="entry name" value="Tachylectin 2"/>
    <property type="match status" value="1"/>
</dbReference>
<keyword evidence="4" id="KW-1185">Reference proteome</keyword>
<evidence type="ECO:0000256" key="1">
    <source>
        <dbReference type="SAM" id="SignalP"/>
    </source>
</evidence>
<dbReference type="Proteomes" id="UP000598297">
    <property type="component" value="Unassembled WGS sequence"/>
</dbReference>
<feature type="chain" id="PRO_5037133104" description="Tachylectin 2 domain-containing protein" evidence="1">
    <location>
        <begin position="26"/>
        <end position="286"/>
    </location>
</feature>
<reference evidence="3" key="1">
    <citation type="submission" date="2020-01" db="EMBL/GenBank/DDBJ databases">
        <title>Whole-genome analyses of novel actinobacteria.</title>
        <authorList>
            <person name="Sahin N."/>
        </authorList>
    </citation>
    <scope>NUCLEOTIDE SEQUENCE</scope>
    <source>
        <strain evidence="3">YC537</strain>
    </source>
</reference>
<dbReference type="SUPFAM" id="SSF50934">
    <property type="entry name" value="Tachylectin-2"/>
    <property type="match status" value="1"/>
</dbReference>
<evidence type="ECO:0000313" key="3">
    <source>
        <dbReference type="EMBL" id="NBE52409.1"/>
    </source>
</evidence>
<keyword evidence="1" id="KW-0732">Signal</keyword>
<name>A0A964UNB7_9ACTN</name>
<dbReference type="OrthoDB" id="505641at2"/>
<organism evidence="3 4">
    <name type="scientific">Streptomyces boluensis</name>
    <dbReference type="NCBI Taxonomy" id="1775135"/>
    <lineage>
        <taxon>Bacteria</taxon>
        <taxon>Bacillati</taxon>
        <taxon>Actinomycetota</taxon>
        <taxon>Actinomycetes</taxon>
        <taxon>Kitasatosporales</taxon>
        <taxon>Streptomycetaceae</taxon>
        <taxon>Streptomyces</taxon>
    </lineage>
</organism>